<keyword evidence="2" id="KW-1185">Reference proteome</keyword>
<reference evidence="2" key="1">
    <citation type="submission" date="2017-04" db="EMBL/GenBank/DDBJ databases">
        <title>Function of individual gut microbiota members based on whole genome sequencing of pure cultures obtained from chicken caecum.</title>
        <authorList>
            <person name="Medvecky M."/>
            <person name="Cejkova D."/>
            <person name="Polansky O."/>
            <person name="Karasova D."/>
            <person name="Kubasova T."/>
            <person name="Cizek A."/>
            <person name="Rychlik I."/>
        </authorList>
    </citation>
    <scope>NUCLEOTIDE SEQUENCE [LARGE SCALE GENOMIC DNA]</scope>
    <source>
        <strain evidence="2">An5</strain>
    </source>
</reference>
<dbReference type="OrthoDB" id="9771802at2"/>
<dbReference type="EMBL" id="NFIE01000007">
    <property type="protein sequence ID" value="OUN88965.1"/>
    <property type="molecule type" value="Genomic_DNA"/>
</dbReference>
<gene>
    <name evidence="1" type="ORF">B5G02_04170</name>
</gene>
<protein>
    <recommendedName>
        <fullName evidence="3">Glutathionylspermidine synthase pre-ATP-grasp-like domain-containing protein</fullName>
    </recommendedName>
</protein>
<evidence type="ECO:0000313" key="1">
    <source>
        <dbReference type="EMBL" id="OUN88965.1"/>
    </source>
</evidence>
<accession>A0A1Y3XTW7</accession>
<name>A0A1Y3XTW7_9ACTN</name>
<proteinExistence type="predicted"/>
<sequence length="468" mass="51089">MEAIEPTALPVCDPSSITACAHPAAPLDSVALEEEYVQIARDLDGDAPSHEAGDAYLAGTNALYHGGPIQWSFVPKIFSRRDLGYLAWIAETMGGIMEKVTARFVEDAAFRAHFGLDPRIEAIACMPNAFPVQIPIARVDIFLDERTGAFKFCELNTDGSSGMLSSTEVTRANLLTETGARFAERHALEVFDIYRACAEAVLACYRDAGGTSVSPQVVAVDYAESIVREEIEEYGRVFAEHGASLRFADIRDLRYEDGVLYDAQGPIDCVWRRVVISEMLEKPCAGADAFMACAEAGTVPIVGGFRTWPCAIKTVFAVLHSPAVRDILTPEELDFIQAHVPATYLVDEETDLTRFSDREAWIAKPRDGYNSIGVRAGRDCTDEEWRQVLAEMAATHGTVQEYVTPYASPNVEGGVAGIGRPFEPYMNMEGLFLFDGRFSGVFTRCGQAAVIGEFAGRLNMGCLVVDDA</sequence>
<dbReference type="SUPFAM" id="SSF56059">
    <property type="entry name" value="Glutathione synthetase ATP-binding domain-like"/>
    <property type="match status" value="1"/>
</dbReference>
<dbReference type="Proteomes" id="UP000195781">
    <property type="component" value="Unassembled WGS sequence"/>
</dbReference>
<evidence type="ECO:0000313" key="2">
    <source>
        <dbReference type="Proteomes" id="UP000195781"/>
    </source>
</evidence>
<dbReference type="AlphaFoldDB" id="A0A1Y3XTW7"/>
<dbReference type="RefSeq" id="WP_094335311.1">
    <property type="nucleotide sequence ID" value="NZ_NFIE01000007.1"/>
</dbReference>
<comment type="caution">
    <text evidence="1">The sequence shown here is derived from an EMBL/GenBank/DDBJ whole genome shotgun (WGS) entry which is preliminary data.</text>
</comment>
<organism evidence="1 2">
    <name type="scientific">[Collinsella] massiliensis</name>
    <dbReference type="NCBI Taxonomy" id="1232426"/>
    <lineage>
        <taxon>Bacteria</taxon>
        <taxon>Bacillati</taxon>
        <taxon>Actinomycetota</taxon>
        <taxon>Coriobacteriia</taxon>
        <taxon>Coriobacteriales</taxon>
        <taxon>Coriobacteriaceae</taxon>
        <taxon>Enorma</taxon>
    </lineage>
</organism>
<evidence type="ECO:0008006" key="3">
    <source>
        <dbReference type="Google" id="ProtNLM"/>
    </source>
</evidence>